<dbReference type="STRING" id="314225.ELI_02820"/>
<dbReference type="OrthoDB" id="9804153at2"/>
<organism evidence="5 6">
    <name type="scientific">Erythrobacter litoralis (strain HTCC2594)</name>
    <dbReference type="NCBI Taxonomy" id="314225"/>
    <lineage>
        <taxon>Bacteria</taxon>
        <taxon>Pseudomonadati</taxon>
        <taxon>Pseudomonadota</taxon>
        <taxon>Alphaproteobacteria</taxon>
        <taxon>Sphingomonadales</taxon>
        <taxon>Erythrobacteraceae</taxon>
        <taxon>Erythrobacter/Porphyrobacter group</taxon>
        <taxon>Erythrobacter</taxon>
    </lineage>
</organism>
<dbReference type="PANTHER" id="PTHR43792:SF8">
    <property type="entry name" value="[RIBOSOMAL PROTEIN US5]-ALANINE N-ACETYLTRANSFERASE"/>
    <property type="match status" value="1"/>
</dbReference>
<evidence type="ECO:0000313" key="5">
    <source>
        <dbReference type="EMBL" id="ABC62656.1"/>
    </source>
</evidence>
<dbReference type="eggNOG" id="COG1670">
    <property type="taxonomic scope" value="Bacteria"/>
</dbReference>
<dbReference type="SUPFAM" id="SSF55729">
    <property type="entry name" value="Acyl-CoA N-acyltransferases (Nat)"/>
    <property type="match status" value="1"/>
</dbReference>
<dbReference type="KEGG" id="eli:ELI_02820"/>
<evidence type="ECO:0000313" key="6">
    <source>
        <dbReference type="Proteomes" id="UP000008808"/>
    </source>
</evidence>
<name>Q2NCD5_ERYLH</name>
<gene>
    <name evidence="5" type="ordered locus">ELI_02820</name>
</gene>
<dbReference type="Gene3D" id="3.40.630.30">
    <property type="match status" value="1"/>
</dbReference>
<dbReference type="PROSITE" id="PS51186">
    <property type="entry name" value="GNAT"/>
    <property type="match status" value="1"/>
</dbReference>
<proteinExistence type="inferred from homology"/>
<dbReference type="HOGENOM" id="CLU_013985_3_4_5"/>
<evidence type="ECO:0000256" key="3">
    <source>
        <dbReference type="ARBA" id="ARBA00038502"/>
    </source>
</evidence>
<keyword evidence="2" id="KW-0012">Acyltransferase</keyword>
<dbReference type="EMBL" id="CP000157">
    <property type="protein sequence ID" value="ABC62656.1"/>
    <property type="molecule type" value="Genomic_DNA"/>
</dbReference>
<evidence type="ECO:0000256" key="1">
    <source>
        <dbReference type="ARBA" id="ARBA00022679"/>
    </source>
</evidence>
<dbReference type="Proteomes" id="UP000008808">
    <property type="component" value="Chromosome"/>
</dbReference>
<evidence type="ECO:0000256" key="2">
    <source>
        <dbReference type="ARBA" id="ARBA00023315"/>
    </source>
</evidence>
<protein>
    <submittedName>
        <fullName evidence="5">Acetyltransferase, GNAT family protein</fullName>
    </submittedName>
</protein>
<keyword evidence="1 5" id="KW-0808">Transferase</keyword>
<reference evidence="6" key="1">
    <citation type="journal article" date="2009" name="J. Bacteriol.">
        <title>Complete genome sequence of Erythrobacter litoralis HTCC2594.</title>
        <authorList>
            <person name="Oh H.M."/>
            <person name="Giovannoni S.J."/>
            <person name="Ferriera S."/>
            <person name="Johnson J."/>
            <person name="Cho J.C."/>
        </authorList>
    </citation>
    <scope>NUCLEOTIDE SEQUENCE [LARGE SCALE GENOMIC DNA]</scope>
    <source>
        <strain evidence="6">HTCC2594</strain>
    </source>
</reference>
<accession>Q2NCD5</accession>
<feature type="domain" description="N-acetyltransferase" evidence="4">
    <location>
        <begin position="8"/>
        <end position="167"/>
    </location>
</feature>
<dbReference type="InterPro" id="IPR016181">
    <property type="entry name" value="Acyl_CoA_acyltransferase"/>
</dbReference>
<evidence type="ECO:0000259" key="4">
    <source>
        <dbReference type="PROSITE" id="PS51186"/>
    </source>
</evidence>
<dbReference type="Pfam" id="PF13302">
    <property type="entry name" value="Acetyltransf_3"/>
    <property type="match status" value="1"/>
</dbReference>
<keyword evidence="6" id="KW-1185">Reference proteome</keyword>
<dbReference type="GO" id="GO:0016747">
    <property type="term" value="F:acyltransferase activity, transferring groups other than amino-acyl groups"/>
    <property type="evidence" value="ECO:0007669"/>
    <property type="project" value="InterPro"/>
</dbReference>
<dbReference type="InterPro" id="IPR000182">
    <property type="entry name" value="GNAT_dom"/>
</dbReference>
<sequence length="177" mass="19296">MFHRSERLFLRPPFAEDWKAVLGGIADEGVVRNLSRAPWPYAATDAQSFVAMDIAPKHPRFLITRARDAALIGCIGIDAQGVDTELGYWIARPFWGQGFATEAGRAVLEIAQALGHTRIVASHFLDNPASGKVLSKLGFQPTGRIVERHSCGRGEPAATAEYALDLREMPTVTRVAA</sequence>
<dbReference type="InterPro" id="IPR051531">
    <property type="entry name" value="N-acetyltransferase"/>
</dbReference>
<comment type="similarity">
    <text evidence="3">Belongs to the acetyltransferase family. RimJ subfamily.</text>
</comment>
<dbReference type="PANTHER" id="PTHR43792">
    <property type="entry name" value="GNAT FAMILY, PUTATIVE (AFU_ORTHOLOGUE AFUA_3G00765)-RELATED-RELATED"/>
    <property type="match status" value="1"/>
</dbReference>
<dbReference type="AlphaFoldDB" id="Q2NCD5"/>